<evidence type="ECO:0000313" key="1">
    <source>
        <dbReference type="EMBL" id="KZS10447.1"/>
    </source>
</evidence>
<keyword evidence="2" id="KW-1185">Reference proteome</keyword>
<evidence type="ECO:0000313" key="2">
    <source>
        <dbReference type="Proteomes" id="UP000076858"/>
    </source>
</evidence>
<dbReference type="Proteomes" id="UP000076858">
    <property type="component" value="Unassembled WGS sequence"/>
</dbReference>
<sequence>MILSEMNPPPKCKKNITFLHVIVNLIEFRLKLTRRKRRNFDFHYRTFCQ</sequence>
<name>A0A164TGU1_9CRUS</name>
<dbReference type="AlphaFoldDB" id="A0A164TGU1"/>
<reference evidence="1 2" key="1">
    <citation type="submission" date="2016-03" db="EMBL/GenBank/DDBJ databases">
        <title>EvidentialGene: Evidence-directed Construction of Genes on Genomes.</title>
        <authorList>
            <person name="Gilbert D.G."/>
            <person name="Choi J.-H."/>
            <person name="Mockaitis K."/>
            <person name="Colbourne J."/>
            <person name="Pfrender M."/>
        </authorList>
    </citation>
    <scope>NUCLEOTIDE SEQUENCE [LARGE SCALE GENOMIC DNA]</scope>
    <source>
        <strain evidence="1 2">Xinb3</strain>
        <tissue evidence="1">Complete organism</tissue>
    </source>
</reference>
<organism evidence="1 2">
    <name type="scientific">Daphnia magna</name>
    <dbReference type="NCBI Taxonomy" id="35525"/>
    <lineage>
        <taxon>Eukaryota</taxon>
        <taxon>Metazoa</taxon>
        <taxon>Ecdysozoa</taxon>
        <taxon>Arthropoda</taxon>
        <taxon>Crustacea</taxon>
        <taxon>Branchiopoda</taxon>
        <taxon>Diplostraca</taxon>
        <taxon>Cladocera</taxon>
        <taxon>Anomopoda</taxon>
        <taxon>Daphniidae</taxon>
        <taxon>Daphnia</taxon>
    </lineage>
</organism>
<protein>
    <submittedName>
        <fullName evidence="1">Uncharacterized protein</fullName>
    </submittedName>
</protein>
<dbReference type="EMBL" id="LRGB01001800">
    <property type="protein sequence ID" value="KZS10447.1"/>
    <property type="molecule type" value="Genomic_DNA"/>
</dbReference>
<comment type="caution">
    <text evidence="1">The sequence shown here is derived from an EMBL/GenBank/DDBJ whole genome shotgun (WGS) entry which is preliminary data.</text>
</comment>
<proteinExistence type="predicted"/>
<accession>A0A164TGU1</accession>
<gene>
    <name evidence="1" type="ORF">APZ42_025104</name>
</gene>